<keyword evidence="2" id="KW-1185">Reference proteome</keyword>
<name>A0A8E7FPE4_9CAUD</name>
<evidence type="ECO:0000313" key="2">
    <source>
        <dbReference type="Proteomes" id="UP000678091"/>
    </source>
</evidence>
<sequence>MQSSNYVPGVSGWKMFSDGTLVIDGRVRAKLTPGKDKSETPFATQGDQLFISDAFVADSAITKKMAPRPGFSDSVMPGFSIKMSLTPEGRYVAAGVGLDCASFSAETSAPEFTSDHREMKAGGDSVEILDQISKLIGTVKLGVSLDSVTAKIEHEVKTRASADTQLSARIGSVEARVNQGLGVADLVRDVIRNELQPGGILHRK</sequence>
<reference evidence="1" key="1">
    <citation type="submission" date="2021-04" db="EMBL/GenBank/DDBJ databases">
        <title>A novel bacteriophage against Pseudomonas syringae pv. tomato and it's prophylactic efficacy.</title>
        <authorList>
            <person name="Skliros D."/>
            <person name="Papazoglou P."/>
            <person name="Paraskevopoulou E.G."/>
            <person name="Gkizi D."/>
            <person name="Goumas D.E."/>
            <person name="Tjamos S."/>
            <person name="Flemetakis E."/>
        </authorList>
    </citation>
    <scope>NUCLEOTIDE SEQUENCE</scope>
</reference>
<gene>
    <name evidence="1" type="ORF">Medea1_0020</name>
</gene>
<protein>
    <submittedName>
        <fullName evidence="1">Host specificity protein J</fullName>
    </submittedName>
</protein>
<proteinExistence type="predicted"/>
<accession>A0A8E7FPE4</accession>
<organism evidence="1 2">
    <name type="scientific">Pseudomonas phage Medea1</name>
    <dbReference type="NCBI Taxonomy" id="2834256"/>
    <lineage>
        <taxon>Viruses</taxon>
        <taxon>Duplodnaviria</taxon>
        <taxon>Heunggongvirae</taxon>
        <taxon>Uroviricota</taxon>
        <taxon>Caudoviricetes</taxon>
        <taxon>Medeavirus</taxon>
        <taxon>Medeavirus medea1</taxon>
    </lineage>
</organism>
<dbReference type="Proteomes" id="UP000678091">
    <property type="component" value="Segment"/>
</dbReference>
<evidence type="ECO:0000313" key="1">
    <source>
        <dbReference type="EMBL" id="QVW29087.1"/>
    </source>
</evidence>
<dbReference type="EMBL" id="MW862109">
    <property type="protein sequence ID" value="QVW29087.1"/>
    <property type="molecule type" value="Genomic_DNA"/>
</dbReference>